<evidence type="ECO:0000313" key="6">
    <source>
        <dbReference type="EMBL" id="KAJ8718760.1"/>
    </source>
</evidence>
<comment type="caution">
    <text evidence="6">The sequence shown here is derived from an EMBL/GenBank/DDBJ whole genome shotgun (WGS) entry which is preliminary data.</text>
</comment>
<dbReference type="PANTHER" id="PTHR22589">
    <property type="entry name" value="CARNITINE O-ACYLTRANSFERASE"/>
    <property type="match status" value="1"/>
</dbReference>
<evidence type="ECO:0000256" key="2">
    <source>
        <dbReference type="ARBA" id="ARBA00022979"/>
    </source>
</evidence>
<dbReference type="InterPro" id="IPR000542">
    <property type="entry name" value="Carn_acyl_trans"/>
</dbReference>
<dbReference type="Proteomes" id="UP001231518">
    <property type="component" value="Chromosome 8"/>
</dbReference>
<keyword evidence="2" id="KW-0530">Neurotransmitter biosynthesis</keyword>
<dbReference type="GO" id="GO:0008292">
    <property type="term" value="P:acetylcholine biosynthetic process"/>
    <property type="evidence" value="ECO:0007669"/>
    <property type="project" value="TreeGrafter"/>
</dbReference>
<name>A0AAD8DSN2_MYTSE</name>
<dbReference type="GO" id="GO:0005737">
    <property type="term" value="C:cytoplasm"/>
    <property type="evidence" value="ECO:0007669"/>
    <property type="project" value="TreeGrafter"/>
</dbReference>
<dbReference type="GO" id="GO:0004102">
    <property type="term" value="F:choline O-acetyltransferase activity"/>
    <property type="evidence" value="ECO:0007669"/>
    <property type="project" value="UniProtKB-EC"/>
</dbReference>
<evidence type="ECO:0000259" key="5">
    <source>
        <dbReference type="Pfam" id="PF00755"/>
    </source>
</evidence>
<dbReference type="GO" id="GO:0043005">
    <property type="term" value="C:neuron projection"/>
    <property type="evidence" value="ECO:0007669"/>
    <property type="project" value="TreeGrafter"/>
</dbReference>
<dbReference type="SUPFAM" id="SSF52777">
    <property type="entry name" value="CoA-dependent acyltransferases"/>
    <property type="match status" value="2"/>
</dbReference>
<dbReference type="EMBL" id="JARGEI010000015">
    <property type="protein sequence ID" value="KAJ8718760.1"/>
    <property type="molecule type" value="Genomic_DNA"/>
</dbReference>
<keyword evidence="7" id="KW-1185">Reference proteome</keyword>
<proteinExistence type="inferred from homology"/>
<accession>A0AAD8DSN2</accession>
<evidence type="ECO:0000256" key="4">
    <source>
        <dbReference type="ARBA" id="ARBA00040495"/>
    </source>
</evidence>
<evidence type="ECO:0000256" key="1">
    <source>
        <dbReference type="ARBA" id="ARBA00005232"/>
    </source>
</evidence>
<dbReference type="InterPro" id="IPR039551">
    <property type="entry name" value="Cho/carn_acyl_trans"/>
</dbReference>
<feature type="domain" description="Choline/carnitine acyltransferase" evidence="5">
    <location>
        <begin position="1"/>
        <end position="155"/>
    </location>
</feature>
<organism evidence="6 7">
    <name type="scientific">Mythimna separata</name>
    <name type="common">Oriental armyworm</name>
    <name type="synonym">Pseudaletia separata</name>
    <dbReference type="NCBI Taxonomy" id="271217"/>
    <lineage>
        <taxon>Eukaryota</taxon>
        <taxon>Metazoa</taxon>
        <taxon>Ecdysozoa</taxon>
        <taxon>Arthropoda</taxon>
        <taxon>Hexapoda</taxon>
        <taxon>Insecta</taxon>
        <taxon>Pterygota</taxon>
        <taxon>Neoptera</taxon>
        <taxon>Endopterygota</taxon>
        <taxon>Lepidoptera</taxon>
        <taxon>Glossata</taxon>
        <taxon>Ditrysia</taxon>
        <taxon>Noctuoidea</taxon>
        <taxon>Noctuidae</taxon>
        <taxon>Noctuinae</taxon>
        <taxon>Hadenini</taxon>
        <taxon>Mythimna</taxon>
    </lineage>
</organism>
<dbReference type="EC" id="2.3.1.6" evidence="3"/>
<dbReference type="InterPro" id="IPR023213">
    <property type="entry name" value="CAT-like_dom_sf"/>
</dbReference>
<reference evidence="6" key="1">
    <citation type="submission" date="2023-03" db="EMBL/GenBank/DDBJ databases">
        <title>Chromosome-level genomes of two armyworms, Mythimna separata and Mythimna loreyi, provide insights into the biosynthesis and reception of sex pheromones.</title>
        <authorList>
            <person name="Zhao H."/>
        </authorList>
    </citation>
    <scope>NUCLEOTIDE SEQUENCE</scope>
    <source>
        <strain evidence="6">BeijingLab</strain>
        <tissue evidence="6">Pupa</tissue>
    </source>
</reference>
<comment type="similarity">
    <text evidence="1">Belongs to the carnitine/choline acetyltransferase family.</text>
</comment>
<dbReference type="GO" id="GO:0007274">
    <property type="term" value="P:neuromuscular synaptic transmission"/>
    <property type="evidence" value="ECO:0007669"/>
    <property type="project" value="TreeGrafter"/>
</dbReference>
<protein>
    <recommendedName>
        <fullName evidence="4">Choline O-acetyltransferase</fullName>
        <ecNumber evidence="3">2.3.1.6</ecNumber>
    </recommendedName>
</protein>
<dbReference type="Gene3D" id="3.30.559.10">
    <property type="entry name" value="Chloramphenicol acetyltransferase-like domain"/>
    <property type="match status" value="2"/>
</dbReference>
<dbReference type="AlphaFoldDB" id="A0AAD8DSN2"/>
<dbReference type="GO" id="GO:0045202">
    <property type="term" value="C:synapse"/>
    <property type="evidence" value="ECO:0007669"/>
    <property type="project" value="GOC"/>
</dbReference>
<dbReference type="Pfam" id="PF00755">
    <property type="entry name" value="Carn_acyltransf"/>
    <property type="match status" value="2"/>
</dbReference>
<sequence>MKTCRTSPDVYIQLAMQYAYYKMYGNLVTTYESASLRRFRNGRVDNIRSAHAAALAWAAAMCTAETPPLNDANDEGQKKVSFNLYGEQKKLELFEEAARKQTSIMEANILGKGIDNHLLGLREAARETLGELPPVFCDATYKQMIEFKLSTSQVGRRGHLFVARCYHETLGELPPVFCDATYKQMIEFKLSTSQVGRCGHLSVARCYHETLGELPPVFCDATYKQMIEFKLSTSQVTTTTDGTFMGYGAVCPDGYGCSYNPKKDSVIFCISSFTSSSVTNTEAFRQSLEEALDSMKLMFQARKVEN</sequence>
<dbReference type="PANTHER" id="PTHR22589:SF14">
    <property type="entry name" value="CHOLINE O-ACETYLTRANSFERASE"/>
    <property type="match status" value="1"/>
</dbReference>
<evidence type="ECO:0000313" key="7">
    <source>
        <dbReference type="Proteomes" id="UP001231518"/>
    </source>
</evidence>
<evidence type="ECO:0000256" key="3">
    <source>
        <dbReference type="ARBA" id="ARBA00039091"/>
    </source>
</evidence>
<gene>
    <name evidence="6" type="ORF">PYW07_016316</name>
</gene>
<feature type="domain" description="Choline/carnitine acyltransferase" evidence="5">
    <location>
        <begin position="200"/>
        <end position="290"/>
    </location>
</feature>